<reference evidence="2" key="1">
    <citation type="submission" date="2015-07" db="EMBL/GenBank/DDBJ databases">
        <title>MeaNS - Measles Nucleotide Surveillance Program.</title>
        <authorList>
            <person name="Tran T."/>
            <person name="Druce J."/>
        </authorList>
    </citation>
    <scope>NUCLEOTIDE SEQUENCE</scope>
    <source>
        <strain evidence="2">UCB-OBI-ISO-001</strain>
        <tissue evidence="2">Gonad</tissue>
    </source>
</reference>
<protein>
    <submittedName>
        <fullName evidence="2">Uncharacterized protein</fullName>
    </submittedName>
</protein>
<accession>A0A0L8FL55</accession>
<evidence type="ECO:0000256" key="1">
    <source>
        <dbReference type="SAM" id="MobiDB-lite"/>
    </source>
</evidence>
<name>A0A0L8FL55_OCTBM</name>
<sequence>MSFRKGLKSVTQSRLERDCRYLRQYDTRCNIGLEKDDPYDRYNLVESSTSVATESSSYTSLCTENNRAVSSSSQSRSAVDRERCNKSRDRGKDHRKPMSVRFEEAYGHRHSPHGYHVFSPDTRHIINGVKHFVSIMARCSRRTMRINKVGNLQV</sequence>
<proteinExistence type="predicted"/>
<feature type="compositionally biased region" description="Basic and acidic residues" evidence="1">
    <location>
        <begin position="78"/>
        <end position="92"/>
    </location>
</feature>
<gene>
    <name evidence="2" type="ORF">OCBIM_22015456mg</name>
</gene>
<dbReference type="OrthoDB" id="10072641at2759"/>
<organism evidence="2">
    <name type="scientific">Octopus bimaculoides</name>
    <name type="common">California two-spotted octopus</name>
    <dbReference type="NCBI Taxonomy" id="37653"/>
    <lineage>
        <taxon>Eukaryota</taxon>
        <taxon>Metazoa</taxon>
        <taxon>Spiralia</taxon>
        <taxon>Lophotrochozoa</taxon>
        <taxon>Mollusca</taxon>
        <taxon>Cephalopoda</taxon>
        <taxon>Coleoidea</taxon>
        <taxon>Octopodiformes</taxon>
        <taxon>Octopoda</taxon>
        <taxon>Incirrata</taxon>
        <taxon>Octopodidae</taxon>
        <taxon>Octopus</taxon>
    </lineage>
</organism>
<feature type="region of interest" description="Disordered" evidence="1">
    <location>
        <begin position="62"/>
        <end position="97"/>
    </location>
</feature>
<dbReference type="AlphaFoldDB" id="A0A0L8FL55"/>
<feature type="compositionally biased region" description="Low complexity" evidence="1">
    <location>
        <begin position="62"/>
        <end position="77"/>
    </location>
</feature>
<evidence type="ECO:0000313" key="2">
    <source>
        <dbReference type="EMBL" id="KOF65456.1"/>
    </source>
</evidence>
<dbReference type="EMBL" id="KQ429358">
    <property type="protein sequence ID" value="KOF65456.1"/>
    <property type="molecule type" value="Genomic_DNA"/>
</dbReference>